<keyword evidence="1" id="KW-1133">Transmembrane helix</keyword>
<feature type="transmembrane region" description="Helical" evidence="1">
    <location>
        <begin position="21"/>
        <end position="39"/>
    </location>
</feature>
<name>A0ABD3X6Z4_SINWO</name>
<sequence>MSIQYDQLRADLEVNRTLQNVIVVHHIIQFVCLVVGIIICGATSNIILMLIHLLPILPAFIFAIFLIASQCSFQNLRHILVHFNFILSMLWFITVFPICIISSIVFYPYSRAINIAPAVVAILNGVLSFSSLSFAVCAIWKAARNVAINVKLATLQHDHGRSISALPYDTLNTYSNQNGIQMPQATYDLPMWTPQKW</sequence>
<organism evidence="2 3">
    <name type="scientific">Sinanodonta woodiana</name>
    <name type="common">Chinese pond mussel</name>
    <name type="synonym">Anodonta woodiana</name>
    <dbReference type="NCBI Taxonomy" id="1069815"/>
    <lineage>
        <taxon>Eukaryota</taxon>
        <taxon>Metazoa</taxon>
        <taxon>Spiralia</taxon>
        <taxon>Lophotrochozoa</taxon>
        <taxon>Mollusca</taxon>
        <taxon>Bivalvia</taxon>
        <taxon>Autobranchia</taxon>
        <taxon>Heteroconchia</taxon>
        <taxon>Palaeoheterodonta</taxon>
        <taxon>Unionida</taxon>
        <taxon>Unionoidea</taxon>
        <taxon>Unionidae</taxon>
        <taxon>Unioninae</taxon>
        <taxon>Sinanodonta</taxon>
    </lineage>
</organism>
<evidence type="ECO:0000256" key="1">
    <source>
        <dbReference type="SAM" id="Phobius"/>
    </source>
</evidence>
<feature type="transmembrane region" description="Helical" evidence="1">
    <location>
        <begin position="80"/>
        <end position="109"/>
    </location>
</feature>
<dbReference type="AlphaFoldDB" id="A0ABD3X6Z4"/>
<dbReference type="Proteomes" id="UP001634394">
    <property type="component" value="Unassembled WGS sequence"/>
</dbReference>
<protein>
    <submittedName>
        <fullName evidence="2">Uncharacterized protein</fullName>
    </submittedName>
</protein>
<accession>A0ABD3X6Z4</accession>
<feature type="transmembrane region" description="Helical" evidence="1">
    <location>
        <begin position="115"/>
        <end position="140"/>
    </location>
</feature>
<keyword evidence="3" id="KW-1185">Reference proteome</keyword>
<dbReference type="EMBL" id="JBJQND010000003">
    <property type="protein sequence ID" value="KAL3882019.1"/>
    <property type="molecule type" value="Genomic_DNA"/>
</dbReference>
<reference evidence="2 3" key="1">
    <citation type="submission" date="2024-11" db="EMBL/GenBank/DDBJ databases">
        <title>Chromosome-level genome assembly of the freshwater bivalve Anodonta woodiana.</title>
        <authorList>
            <person name="Chen X."/>
        </authorList>
    </citation>
    <scope>NUCLEOTIDE SEQUENCE [LARGE SCALE GENOMIC DNA]</scope>
    <source>
        <strain evidence="2">MN2024</strain>
        <tissue evidence="2">Gills</tissue>
    </source>
</reference>
<gene>
    <name evidence="2" type="ORF">ACJMK2_028400</name>
</gene>
<evidence type="ECO:0000313" key="3">
    <source>
        <dbReference type="Proteomes" id="UP001634394"/>
    </source>
</evidence>
<evidence type="ECO:0000313" key="2">
    <source>
        <dbReference type="EMBL" id="KAL3882019.1"/>
    </source>
</evidence>
<feature type="transmembrane region" description="Helical" evidence="1">
    <location>
        <begin position="45"/>
        <end position="68"/>
    </location>
</feature>
<comment type="caution">
    <text evidence="2">The sequence shown here is derived from an EMBL/GenBank/DDBJ whole genome shotgun (WGS) entry which is preliminary data.</text>
</comment>
<keyword evidence="1" id="KW-0812">Transmembrane</keyword>
<keyword evidence="1" id="KW-0472">Membrane</keyword>
<proteinExistence type="predicted"/>